<comment type="caution">
    <text evidence="2">The sequence shown here is derived from an EMBL/GenBank/DDBJ whole genome shotgun (WGS) entry which is preliminary data.</text>
</comment>
<evidence type="ECO:0000313" key="2">
    <source>
        <dbReference type="EMBL" id="MBA9025797.1"/>
    </source>
</evidence>
<dbReference type="EMBL" id="JACJHX010000002">
    <property type="protein sequence ID" value="MBA9025797.1"/>
    <property type="molecule type" value="Genomic_DNA"/>
</dbReference>
<keyword evidence="1" id="KW-0812">Transmembrane</keyword>
<evidence type="ECO:0000256" key="1">
    <source>
        <dbReference type="SAM" id="Phobius"/>
    </source>
</evidence>
<keyword evidence="3" id="KW-1185">Reference proteome</keyword>
<keyword evidence="1" id="KW-0472">Membrane</keyword>
<name>A0ABR6CN47_9BACI</name>
<accession>A0ABR6CN47</accession>
<proteinExistence type="predicted"/>
<organism evidence="2 3">
    <name type="scientific">Peribacillus huizhouensis</name>
    <dbReference type="NCBI Taxonomy" id="1501239"/>
    <lineage>
        <taxon>Bacteria</taxon>
        <taxon>Bacillati</taxon>
        <taxon>Bacillota</taxon>
        <taxon>Bacilli</taxon>
        <taxon>Bacillales</taxon>
        <taxon>Bacillaceae</taxon>
        <taxon>Peribacillus</taxon>
    </lineage>
</organism>
<protein>
    <submittedName>
        <fullName evidence="2">Uncharacterized protein</fullName>
    </submittedName>
</protein>
<keyword evidence="1" id="KW-1133">Transmembrane helix</keyword>
<reference evidence="2 3" key="1">
    <citation type="submission" date="2020-08" db="EMBL/GenBank/DDBJ databases">
        <title>Genomic Encyclopedia of Type Strains, Phase IV (KMG-IV): sequencing the most valuable type-strain genomes for metagenomic binning, comparative biology and taxonomic classification.</title>
        <authorList>
            <person name="Goeker M."/>
        </authorList>
    </citation>
    <scope>NUCLEOTIDE SEQUENCE [LARGE SCALE GENOMIC DNA]</scope>
    <source>
        <strain evidence="2 3">DSM 105481</strain>
    </source>
</reference>
<gene>
    <name evidence="2" type="ORF">HNP81_001080</name>
</gene>
<sequence length="71" mass="8085">MDRGDETEDGHVLISRSSLDYFQTRGSVPANIYTSSFKTVYRVRGQTLILTQKGLILSFASSLMLFEYIIF</sequence>
<feature type="transmembrane region" description="Helical" evidence="1">
    <location>
        <begin position="54"/>
        <end position="70"/>
    </location>
</feature>
<evidence type="ECO:0000313" key="3">
    <source>
        <dbReference type="Proteomes" id="UP000626697"/>
    </source>
</evidence>
<dbReference type="Proteomes" id="UP000626697">
    <property type="component" value="Unassembled WGS sequence"/>
</dbReference>